<dbReference type="Pfam" id="PF05729">
    <property type="entry name" value="NACHT"/>
    <property type="match status" value="1"/>
</dbReference>
<dbReference type="Gene3D" id="3.40.50.300">
    <property type="entry name" value="P-loop containing nucleotide triphosphate hydrolases"/>
    <property type="match status" value="1"/>
</dbReference>
<dbReference type="PANTHER" id="PTHR45690">
    <property type="entry name" value="NACHT, LRR AND PYD DOMAINS-CONTAINING PROTEIN 12"/>
    <property type="match status" value="1"/>
</dbReference>
<evidence type="ECO:0000313" key="5">
    <source>
        <dbReference type="EMBL" id="GCC33235.1"/>
    </source>
</evidence>
<dbReference type="AlphaFoldDB" id="A0A401SS61"/>
<reference evidence="5 6" key="1">
    <citation type="journal article" date="2018" name="Nat. Ecol. Evol.">
        <title>Shark genomes provide insights into elasmobranch evolution and the origin of vertebrates.</title>
        <authorList>
            <person name="Hara Y"/>
            <person name="Yamaguchi K"/>
            <person name="Onimaru K"/>
            <person name="Kadota M"/>
            <person name="Koyanagi M"/>
            <person name="Keeley SD"/>
            <person name="Tatsumi K"/>
            <person name="Tanaka K"/>
            <person name="Motone F"/>
            <person name="Kageyama Y"/>
            <person name="Nozu R"/>
            <person name="Adachi N"/>
            <person name="Nishimura O"/>
            <person name="Nakagawa R"/>
            <person name="Tanegashima C"/>
            <person name="Kiyatake I"/>
            <person name="Matsumoto R"/>
            <person name="Murakumo K"/>
            <person name="Nishida K"/>
            <person name="Terakita A"/>
            <person name="Kuratani S"/>
            <person name="Sato K"/>
            <person name="Hyodo S Kuraku.S."/>
        </authorList>
    </citation>
    <scope>NUCLEOTIDE SEQUENCE [LARGE SCALE GENOMIC DNA]</scope>
</reference>
<organism evidence="5 6">
    <name type="scientific">Chiloscyllium punctatum</name>
    <name type="common">Brownbanded bambooshark</name>
    <name type="synonym">Hemiscyllium punctatum</name>
    <dbReference type="NCBI Taxonomy" id="137246"/>
    <lineage>
        <taxon>Eukaryota</taxon>
        <taxon>Metazoa</taxon>
        <taxon>Chordata</taxon>
        <taxon>Craniata</taxon>
        <taxon>Vertebrata</taxon>
        <taxon>Chondrichthyes</taxon>
        <taxon>Elasmobranchii</taxon>
        <taxon>Galeomorphii</taxon>
        <taxon>Galeoidea</taxon>
        <taxon>Orectolobiformes</taxon>
        <taxon>Hemiscylliidae</taxon>
        <taxon>Chiloscyllium</taxon>
    </lineage>
</organism>
<keyword evidence="6" id="KW-1185">Reference proteome</keyword>
<dbReference type="InterPro" id="IPR027417">
    <property type="entry name" value="P-loop_NTPase"/>
</dbReference>
<keyword evidence="3" id="KW-0677">Repeat</keyword>
<evidence type="ECO:0000256" key="2">
    <source>
        <dbReference type="ARBA" id="ARBA00022490"/>
    </source>
</evidence>
<comment type="subcellular location">
    <subcellularLocation>
        <location evidence="1">Cytoplasm</location>
    </subcellularLocation>
</comment>
<comment type="caution">
    <text evidence="5">The sequence shown here is derived from an EMBL/GenBank/DDBJ whole genome shotgun (WGS) entry which is preliminary data.</text>
</comment>
<accession>A0A401SS61</accession>
<dbReference type="OrthoDB" id="120976at2759"/>
<protein>
    <recommendedName>
        <fullName evidence="4">NACHT domain-containing protein</fullName>
    </recommendedName>
</protein>
<dbReference type="Proteomes" id="UP000287033">
    <property type="component" value="Unassembled WGS sequence"/>
</dbReference>
<dbReference type="STRING" id="137246.A0A401SS61"/>
<sequence length="134" mass="15482">MNSGTKMVYDWATGKIYPEFQFVFSFKFQDLNIFNCQINLRNLVLDQYPYFGSVLGELRKNPEGLLFIFDGLDEFKDSIDFLTAKFMCADPECWCNLFDIVYSLIQHKLLPGYSVLVISCPIALHLLEKAEISV</sequence>
<evidence type="ECO:0000259" key="4">
    <source>
        <dbReference type="Pfam" id="PF05729"/>
    </source>
</evidence>
<evidence type="ECO:0000256" key="1">
    <source>
        <dbReference type="ARBA" id="ARBA00004496"/>
    </source>
</evidence>
<evidence type="ECO:0000256" key="3">
    <source>
        <dbReference type="ARBA" id="ARBA00022737"/>
    </source>
</evidence>
<feature type="domain" description="NACHT" evidence="4">
    <location>
        <begin position="6"/>
        <end position="124"/>
    </location>
</feature>
<proteinExistence type="predicted"/>
<dbReference type="EMBL" id="BEZZ01000497">
    <property type="protein sequence ID" value="GCC33235.1"/>
    <property type="molecule type" value="Genomic_DNA"/>
</dbReference>
<dbReference type="GO" id="GO:0005737">
    <property type="term" value="C:cytoplasm"/>
    <property type="evidence" value="ECO:0007669"/>
    <property type="project" value="UniProtKB-SubCell"/>
</dbReference>
<dbReference type="InterPro" id="IPR007111">
    <property type="entry name" value="NACHT_NTPase"/>
</dbReference>
<dbReference type="PANTHER" id="PTHR45690:SF19">
    <property type="entry name" value="NACHT, LRR AND PYD DOMAINS-CONTAINING PROTEIN 3"/>
    <property type="match status" value="1"/>
</dbReference>
<keyword evidence="2" id="KW-0963">Cytoplasm</keyword>
<name>A0A401SS61_CHIPU</name>
<evidence type="ECO:0000313" key="6">
    <source>
        <dbReference type="Proteomes" id="UP000287033"/>
    </source>
</evidence>
<gene>
    <name evidence="5" type="ORF">chiPu_0011703</name>
</gene>
<dbReference type="InterPro" id="IPR050637">
    <property type="entry name" value="NLRP_innate_immun_reg"/>
</dbReference>